<evidence type="ECO:0000313" key="3">
    <source>
        <dbReference type="Proteomes" id="UP000305674"/>
    </source>
</evidence>
<evidence type="ECO:0000313" key="2">
    <source>
        <dbReference type="EMBL" id="TKB48389.1"/>
    </source>
</evidence>
<dbReference type="RefSeq" id="WP_136853500.1">
    <property type="nucleotide sequence ID" value="NZ_SWCI01000007.1"/>
</dbReference>
<dbReference type="AlphaFoldDB" id="A0A4U1BDK3"/>
<dbReference type="OrthoDB" id="9801656at2"/>
<protein>
    <submittedName>
        <fullName evidence="2">GNAT family N-acetyltransferase</fullName>
    </submittedName>
</protein>
<feature type="domain" description="N-acetyltransferase" evidence="1">
    <location>
        <begin position="7"/>
        <end position="166"/>
    </location>
</feature>
<dbReference type="InterPro" id="IPR051531">
    <property type="entry name" value="N-acetyltransferase"/>
</dbReference>
<comment type="caution">
    <text evidence="2">The sequence shown here is derived from an EMBL/GenBank/DDBJ whole genome shotgun (WGS) entry which is preliminary data.</text>
</comment>
<dbReference type="Pfam" id="PF13302">
    <property type="entry name" value="Acetyltransf_3"/>
    <property type="match status" value="1"/>
</dbReference>
<dbReference type="GO" id="GO:0016747">
    <property type="term" value="F:acyltransferase activity, transferring groups other than amino-acyl groups"/>
    <property type="evidence" value="ECO:0007669"/>
    <property type="project" value="InterPro"/>
</dbReference>
<sequence>MIETERVRLRPFECNDAEAVYAFSADPRVTRFTGDAGRVQSLEEAREIIAKVFFQDYATYGYGRWAVVWKETGQVIGFCGLKYLPEMKKTDFGYRFIPEFWGRGIATECGRAMLGYARKHWDTGAVVALTDPRNEASHRVLLKLGFEQHGMVEYWGEQVRYYKQGTS</sequence>
<dbReference type="PROSITE" id="PS51186">
    <property type="entry name" value="GNAT"/>
    <property type="match status" value="1"/>
</dbReference>
<dbReference type="InterPro" id="IPR000182">
    <property type="entry name" value="GNAT_dom"/>
</dbReference>
<dbReference type="Proteomes" id="UP000305674">
    <property type="component" value="Unassembled WGS sequence"/>
</dbReference>
<dbReference type="CDD" id="cd04301">
    <property type="entry name" value="NAT_SF"/>
    <property type="match status" value="1"/>
</dbReference>
<dbReference type="InterPro" id="IPR016181">
    <property type="entry name" value="Acyl_CoA_acyltransferase"/>
</dbReference>
<dbReference type="PANTHER" id="PTHR43792">
    <property type="entry name" value="GNAT FAMILY, PUTATIVE (AFU_ORTHOLOGUE AFUA_3G00765)-RELATED-RELATED"/>
    <property type="match status" value="1"/>
</dbReference>
<dbReference type="SUPFAM" id="SSF55729">
    <property type="entry name" value="Acyl-CoA N-acyltransferases (Nat)"/>
    <property type="match status" value="1"/>
</dbReference>
<organism evidence="2 3">
    <name type="scientific">Ferrimonas sediminicola</name>
    <dbReference type="NCBI Taxonomy" id="2569538"/>
    <lineage>
        <taxon>Bacteria</taxon>
        <taxon>Pseudomonadati</taxon>
        <taxon>Pseudomonadota</taxon>
        <taxon>Gammaproteobacteria</taxon>
        <taxon>Alteromonadales</taxon>
        <taxon>Ferrimonadaceae</taxon>
        <taxon>Ferrimonas</taxon>
    </lineage>
</organism>
<reference evidence="2 3" key="1">
    <citation type="submission" date="2019-04" db="EMBL/GenBank/DDBJ databases">
        <authorList>
            <person name="Hwang J.C."/>
        </authorList>
    </citation>
    <scope>NUCLEOTIDE SEQUENCE [LARGE SCALE GENOMIC DNA]</scope>
    <source>
        <strain evidence="2 3">IMCC35001</strain>
    </source>
</reference>
<keyword evidence="3" id="KW-1185">Reference proteome</keyword>
<name>A0A4U1BDK3_9GAMM</name>
<evidence type="ECO:0000259" key="1">
    <source>
        <dbReference type="PROSITE" id="PS51186"/>
    </source>
</evidence>
<dbReference type="PANTHER" id="PTHR43792:SF1">
    <property type="entry name" value="N-ACETYLTRANSFERASE DOMAIN-CONTAINING PROTEIN"/>
    <property type="match status" value="1"/>
</dbReference>
<dbReference type="EMBL" id="SWCI01000007">
    <property type="protein sequence ID" value="TKB48389.1"/>
    <property type="molecule type" value="Genomic_DNA"/>
</dbReference>
<accession>A0A4U1BDK3</accession>
<keyword evidence="2" id="KW-0808">Transferase</keyword>
<gene>
    <name evidence="2" type="ORF">FCL40_11780</name>
</gene>
<dbReference type="Gene3D" id="3.40.630.30">
    <property type="match status" value="1"/>
</dbReference>
<proteinExistence type="predicted"/>